<dbReference type="FunFam" id="1.10.10.10:FF:000322">
    <property type="entry name" value="Probable disease resistance protein At1g63360"/>
    <property type="match status" value="1"/>
</dbReference>
<evidence type="ECO:0000313" key="8">
    <source>
        <dbReference type="Proteomes" id="UP001058974"/>
    </source>
</evidence>
<sequence>MKVLLERIVSALRFDNYLSMSSSLSLMKKLQKTLLDLQDVLYHANKKLIPTQANNRSLDLLKRVVFQVSNLLDESDFLRYATILTANQLKIYYRLSFLIALIKSKTENLIQILQGLSSGDDESSIYGREADIKKLERLLLSSDSDSESKIRVISMVGMGGIGKTALAKHLYNDPQVKAKFELKLWADFSNEVDDFSVFETILESITTSQTTIYPIFLLVLDGVWDARSINWTLLMDIFNAGESGSKIIVTTRDERVALSVQTFLSVHYLRPLKVEDCWSLLAEHAFGAHNYQQRSYLEEVGTFKKEIVRKIAKECDGLPLAAVEHGALLRISVNPYDWNYVLESHFQVTTYEVLASLELSYNFLSFPLKRCFQYCSIFPKKSVLEKKMVVQLWIAAGLLESSSTDQEKVGEEYFDELVSRSLIHRQSIGDEEGNFGMHNFIHDLATEVSSPYRINMHKHNLHGRMQNFSYNRETYDSYGKFDKLYGLNGLRTFLAFPLQEQLPLCLLSNKVVHDLLPTMKQLRMLSLSSYKSITEVPNSIGNLLDMRYLNLSHTNIERLPTEICKLYHLQFLLLAGCKRFTELPEDMGKLINLRHLDVSNTALRDMPAQIAKLENLHTLSDFVVSKHNSGLNIAKLGKLLHLHRKLSISHLQNVNHPFEVDRANIKMKEQIDELVLEWDCGSTFLHSQSQSVVLEKLRPSTNLKSLTIKGYGGISFPNWLGDFSFSNMVYLRISNCNDCLWLPPLGQLSNLKELIIEGMQSVETIGIEFYGSGGSSFQPFPSLEILHFENMQEWEEWDLIGGTTTTFPSLKTLSLSKCPKLIVGNIIDKFPSLTELELSECLLLVQSMPLSDHVFRQLMFPLNSLQQLTIDGIPSSMSFPTDGLPKTLKLLIISNCENLEFLPHDYLHNYTLLEELKISYSCNSMISFTLGTLPVLKSLFIEGCINLKSILIAEDESEKSLSFLRSIKIWDCNKLESFSPGELATPNLLYIALWKCEKLHSLPEAMNSLASLQEMEIDNLPNLQSFVIDELPSRLQKLSVGSVGGIIWDTEPTWEHLTCLSELRINGNDIVNTLMGPLLPTSLVTLCICGLNDTSMDEKWLQHLTSLQNLEIINAPKLKSLPKKGFPSSLSVLSVTRCPLLEASLRKKRGKEWRKIAHIPSIIIDDELIT</sequence>
<dbReference type="InterPro" id="IPR032675">
    <property type="entry name" value="LRR_dom_sf"/>
</dbReference>
<evidence type="ECO:0000256" key="1">
    <source>
        <dbReference type="ARBA" id="ARBA00022614"/>
    </source>
</evidence>
<evidence type="ECO:0000313" key="7">
    <source>
        <dbReference type="EMBL" id="KAI5410816.1"/>
    </source>
</evidence>
<dbReference type="GO" id="GO:0006952">
    <property type="term" value="P:defense response"/>
    <property type="evidence" value="ECO:0007669"/>
    <property type="project" value="UniProtKB-KW"/>
</dbReference>
<keyword evidence="2" id="KW-0677">Repeat</keyword>
<organism evidence="7 8">
    <name type="scientific">Pisum sativum</name>
    <name type="common">Garden pea</name>
    <name type="synonym">Lathyrus oleraceus</name>
    <dbReference type="NCBI Taxonomy" id="3888"/>
    <lineage>
        <taxon>Eukaryota</taxon>
        <taxon>Viridiplantae</taxon>
        <taxon>Streptophyta</taxon>
        <taxon>Embryophyta</taxon>
        <taxon>Tracheophyta</taxon>
        <taxon>Spermatophyta</taxon>
        <taxon>Magnoliopsida</taxon>
        <taxon>eudicotyledons</taxon>
        <taxon>Gunneridae</taxon>
        <taxon>Pentapetalae</taxon>
        <taxon>rosids</taxon>
        <taxon>fabids</taxon>
        <taxon>Fabales</taxon>
        <taxon>Fabaceae</taxon>
        <taxon>Papilionoideae</taxon>
        <taxon>50 kb inversion clade</taxon>
        <taxon>NPAAA clade</taxon>
        <taxon>Hologalegina</taxon>
        <taxon>IRL clade</taxon>
        <taxon>Fabeae</taxon>
        <taxon>Lathyrus</taxon>
    </lineage>
</organism>
<keyword evidence="8" id="KW-1185">Reference proteome</keyword>
<accession>A0A9D4WYD4</accession>
<dbReference type="OrthoDB" id="1404672at2759"/>
<dbReference type="InterPro" id="IPR058922">
    <property type="entry name" value="WHD_DRP"/>
</dbReference>
<dbReference type="Gene3D" id="3.80.10.10">
    <property type="entry name" value="Ribonuclease Inhibitor"/>
    <property type="match status" value="3"/>
</dbReference>
<dbReference type="GO" id="GO:0043531">
    <property type="term" value="F:ADP binding"/>
    <property type="evidence" value="ECO:0007669"/>
    <property type="project" value="InterPro"/>
</dbReference>
<feature type="domain" description="NB-ARC" evidence="4">
    <location>
        <begin position="130"/>
        <end position="287"/>
    </location>
</feature>
<evidence type="ECO:0000256" key="3">
    <source>
        <dbReference type="ARBA" id="ARBA00022821"/>
    </source>
</evidence>
<evidence type="ECO:0000256" key="2">
    <source>
        <dbReference type="ARBA" id="ARBA00022737"/>
    </source>
</evidence>
<dbReference type="Proteomes" id="UP001058974">
    <property type="component" value="Chromosome 5"/>
</dbReference>
<dbReference type="SUPFAM" id="SSF52540">
    <property type="entry name" value="P-loop containing nucleoside triphosphate hydrolases"/>
    <property type="match status" value="1"/>
</dbReference>
<dbReference type="Gene3D" id="3.40.50.300">
    <property type="entry name" value="P-loop containing nucleotide triphosphate hydrolases"/>
    <property type="match status" value="1"/>
</dbReference>
<proteinExistence type="predicted"/>
<reference evidence="7 8" key="1">
    <citation type="journal article" date="2022" name="Nat. Genet.">
        <title>Improved pea reference genome and pan-genome highlight genomic features and evolutionary characteristics.</title>
        <authorList>
            <person name="Yang T."/>
            <person name="Liu R."/>
            <person name="Luo Y."/>
            <person name="Hu S."/>
            <person name="Wang D."/>
            <person name="Wang C."/>
            <person name="Pandey M.K."/>
            <person name="Ge S."/>
            <person name="Xu Q."/>
            <person name="Li N."/>
            <person name="Li G."/>
            <person name="Huang Y."/>
            <person name="Saxena R.K."/>
            <person name="Ji Y."/>
            <person name="Li M."/>
            <person name="Yan X."/>
            <person name="He Y."/>
            <person name="Liu Y."/>
            <person name="Wang X."/>
            <person name="Xiang C."/>
            <person name="Varshney R.K."/>
            <person name="Ding H."/>
            <person name="Gao S."/>
            <person name="Zong X."/>
        </authorList>
    </citation>
    <scope>NUCLEOTIDE SEQUENCE [LARGE SCALE GENOMIC DNA]</scope>
    <source>
        <strain evidence="7 8">cv. Zhongwan 6</strain>
    </source>
</reference>
<feature type="domain" description="Disease resistance protein winged helix" evidence="5">
    <location>
        <begin position="377"/>
        <end position="445"/>
    </location>
</feature>
<name>A0A9D4WYD4_PEA</name>
<comment type="caution">
    <text evidence="7">The sequence shown here is derived from an EMBL/GenBank/DDBJ whole genome shotgun (WGS) entry which is preliminary data.</text>
</comment>
<dbReference type="AlphaFoldDB" id="A0A9D4WYD4"/>
<evidence type="ECO:0000259" key="5">
    <source>
        <dbReference type="Pfam" id="PF23559"/>
    </source>
</evidence>
<dbReference type="InterPro" id="IPR056789">
    <property type="entry name" value="LRR_R13L1-DRL21"/>
</dbReference>
<dbReference type="InterPro" id="IPR027417">
    <property type="entry name" value="P-loop_NTPase"/>
</dbReference>
<dbReference type="InterPro" id="IPR036388">
    <property type="entry name" value="WH-like_DNA-bd_sf"/>
</dbReference>
<evidence type="ECO:0000259" key="4">
    <source>
        <dbReference type="Pfam" id="PF00931"/>
    </source>
</evidence>
<dbReference type="Gene3D" id="1.10.10.10">
    <property type="entry name" value="Winged helix-like DNA-binding domain superfamily/Winged helix DNA-binding domain"/>
    <property type="match status" value="1"/>
</dbReference>
<protein>
    <submittedName>
        <fullName evidence="7">Uncharacterized protein</fullName>
    </submittedName>
</protein>
<dbReference type="Gramene" id="Psat05G0609000-T1">
    <property type="protein sequence ID" value="KAI5410816.1"/>
    <property type="gene ID" value="KIW84_056090"/>
</dbReference>
<keyword evidence="3" id="KW-0611">Plant defense</keyword>
<feature type="domain" description="R13L1/DRL21-like LRR repeat region" evidence="6">
    <location>
        <begin position="633"/>
        <end position="759"/>
    </location>
</feature>
<keyword evidence="1" id="KW-0433">Leucine-rich repeat</keyword>
<dbReference type="InterPro" id="IPR042197">
    <property type="entry name" value="Apaf_helical"/>
</dbReference>
<dbReference type="Pfam" id="PF00931">
    <property type="entry name" value="NB-ARC"/>
    <property type="match status" value="1"/>
</dbReference>
<dbReference type="InterPro" id="IPR002182">
    <property type="entry name" value="NB-ARC"/>
</dbReference>
<dbReference type="PANTHER" id="PTHR36766:SF40">
    <property type="entry name" value="DISEASE RESISTANCE PROTEIN RGA3"/>
    <property type="match status" value="1"/>
</dbReference>
<dbReference type="PRINTS" id="PR00364">
    <property type="entry name" value="DISEASERSIST"/>
</dbReference>
<dbReference type="Gene3D" id="1.10.8.430">
    <property type="entry name" value="Helical domain of apoptotic protease-activating factors"/>
    <property type="match status" value="1"/>
</dbReference>
<evidence type="ECO:0000259" key="6">
    <source>
        <dbReference type="Pfam" id="PF25019"/>
    </source>
</evidence>
<dbReference type="EMBL" id="JAMSHJ010000005">
    <property type="protein sequence ID" value="KAI5410816.1"/>
    <property type="molecule type" value="Genomic_DNA"/>
</dbReference>
<dbReference type="Pfam" id="PF23559">
    <property type="entry name" value="WHD_DRP"/>
    <property type="match status" value="1"/>
</dbReference>
<dbReference type="Pfam" id="PF25019">
    <property type="entry name" value="LRR_R13L1-DRL21"/>
    <property type="match status" value="1"/>
</dbReference>
<dbReference type="PANTHER" id="PTHR36766">
    <property type="entry name" value="PLANT BROAD-SPECTRUM MILDEW RESISTANCE PROTEIN RPW8"/>
    <property type="match status" value="1"/>
</dbReference>
<dbReference type="SUPFAM" id="SSF52058">
    <property type="entry name" value="L domain-like"/>
    <property type="match status" value="2"/>
</dbReference>
<gene>
    <name evidence="7" type="ORF">KIW84_056090</name>
</gene>